<dbReference type="AlphaFoldDB" id="A0A438FM35"/>
<name>A0A438FM35_VITVI</name>
<sequence length="107" mass="11467">MNKEGLEGPFLEEGVTKAMSELGGEKAPGPDEFLLAFSKFCWSIVGGEVLANKLKRVIDKVVFQTTSEDDFSGDEWLGFTFLGVMEVGEGPECKGVGVVLAINDSSC</sequence>
<accession>A0A438FM35</accession>
<dbReference type="EMBL" id="QGNW01000843">
    <property type="protein sequence ID" value="RVW61052.1"/>
    <property type="molecule type" value="Genomic_DNA"/>
</dbReference>
<dbReference type="Proteomes" id="UP000288805">
    <property type="component" value="Unassembled WGS sequence"/>
</dbReference>
<proteinExistence type="predicted"/>
<protein>
    <submittedName>
        <fullName evidence="1">Uncharacterized protein</fullName>
    </submittedName>
</protein>
<reference evidence="1 2" key="1">
    <citation type="journal article" date="2018" name="PLoS Genet.">
        <title>Population sequencing reveals clonal diversity and ancestral inbreeding in the grapevine cultivar Chardonnay.</title>
        <authorList>
            <person name="Roach M.J."/>
            <person name="Johnson D.L."/>
            <person name="Bohlmann J."/>
            <person name="van Vuuren H.J."/>
            <person name="Jones S.J."/>
            <person name="Pretorius I.S."/>
            <person name="Schmidt S.A."/>
            <person name="Borneman A.R."/>
        </authorList>
    </citation>
    <scope>NUCLEOTIDE SEQUENCE [LARGE SCALE GENOMIC DNA]</scope>
    <source>
        <strain evidence="2">cv. Chardonnay</strain>
        <tissue evidence="1">Leaf</tissue>
    </source>
</reference>
<evidence type="ECO:0000313" key="1">
    <source>
        <dbReference type="EMBL" id="RVW61052.1"/>
    </source>
</evidence>
<gene>
    <name evidence="1" type="ORF">CK203_045840</name>
</gene>
<evidence type="ECO:0000313" key="2">
    <source>
        <dbReference type="Proteomes" id="UP000288805"/>
    </source>
</evidence>
<comment type="caution">
    <text evidence="1">The sequence shown here is derived from an EMBL/GenBank/DDBJ whole genome shotgun (WGS) entry which is preliminary data.</text>
</comment>
<organism evidence="1 2">
    <name type="scientific">Vitis vinifera</name>
    <name type="common">Grape</name>
    <dbReference type="NCBI Taxonomy" id="29760"/>
    <lineage>
        <taxon>Eukaryota</taxon>
        <taxon>Viridiplantae</taxon>
        <taxon>Streptophyta</taxon>
        <taxon>Embryophyta</taxon>
        <taxon>Tracheophyta</taxon>
        <taxon>Spermatophyta</taxon>
        <taxon>Magnoliopsida</taxon>
        <taxon>eudicotyledons</taxon>
        <taxon>Gunneridae</taxon>
        <taxon>Pentapetalae</taxon>
        <taxon>rosids</taxon>
        <taxon>Vitales</taxon>
        <taxon>Vitaceae</taxon>
        <taxon>Viteae</taxon>
        <taxon>Vitis</taxon>
    </lineage>
</organism>